<dbReference type="Proteomes" id="UP000005778">
    <property type="component" value="Chromosome"/>
</dbReference>
<dbReference type="CDD" id="cd04301">
    <property type="entry name" value="NAT_SF"/>
    <property type="match status" value="1"/>
</dbReference>
<dbReference type="InterPro" id="IPR016181">
    <property type="entry name" value="Acyl_CoA_acyltransferase"/>
</dbReference>
<dbReference type="PROSITE" id="PS51186">
    <property type="entry name" value="GNAT"/>
    <property type="match status" value="1"/>
</dbReference>
<dbReference type="SUPFAM" id="SSF55729">
    <property type="entry name" value="Acyl-CoA N-acyltransferases (Nat)"/>
    <property type="match status" value="1"/>
</dbReference>
<organism evidence="4 5">
    <name type="scientific">Desulfobacter postgatei 2ac9</name>
    <dbReference type="NCBI Taxonomy" id="879212"/>
    <lineage>
        <taxon>Bacteria</taxon>
        <taxon>Pseudomonadati</taxon>
        <taxon>Thermodesulfobacteriota</taxon>
        <taxon>Desulfobacteria</taxon>
        <taxon>Desulfobacterales</taxon>
        <taxon>Desulfobacteraceae</taxon>
        <taxon>Desulfobacter</taxon>
    </lineage>
</organism>
<evidence type="ECO:0000313" key="4">
    <source>
        <dbReference type="EMBL" id="EIM64658.1"/>
    </source>
</evidence>
<dbReference type="STRING" id="879212.DespoDRAFT_02840"/>
<dbReference type="PANTHER" id="PTHR43072">
    <property type="entry name" value="N-ACETYLTRANSFERASE"/>
    <property type="match status" value="1"/>
</dbReference>
<evidence type="ECO:0000313" key="5">
    <source>
        <dbReference type="Proteomes" id="UP000005778"/>
    </source>
</evidence>
<dbReference type="eggNOG" id="COG0456">
    <property type="taxonomic scope" value="Bacteria"/>
</dbReference>
<dbReference type="AlphaFoldDB" id="I5B595"/>
<reference evidence="4 5" key="2">
    <citation type="submission" date="2012-02" db="EMBL/GenBank/DDBJ databases">
        <title>Improved High-Quality Draft sequence of Desulfobacter postgatei 2ac9.</title>
        <authorList>
            <consortium name="US DOE Joint Genome Institute"/>
            <person name="Lucas S."/>
            <person name="Han J."/>
            <person name="Lapidus A."/>
            <person name="Cheng J.-F."/>
            <person name="Goodwin L."/>
            <person name="Pitluck S."/>
            <person name="Peters L."/>
            <person name="Ovchinnikova G."/>
            <person name="Held B."/>
            <person name="Detter J.C."/>
            <person name="Han C."/>
            <person name="Tapia R."/>
            <person name="Land M."/>
            <person name="Hauser L."/>
            <person name="Kyrpides N."/>
            <person name="Ivanova N."/>
            <person name="Pagani I."/>
            <person name="Orellana R."/>
            <person name="Lovley D."/>
            <person name="Woyke T."/>
        </authorList>
    </citation>
    <scope>NUCLEOTIDE SEQUENCE [LARGE SCALE GENOMIC DNA]</scope>
    <source>
        <strain evidence="4 5">2ac9</strain>
    </source>
</reference>
<dbReference type="HOGENOM" id="CLU_1719421_0_0_7"/>
<protein>
    <submittedName>
        <fullName evidence="4">Acetyltransferase</fullName>
    </submittedName>
</protein>
<gene>
    <name evidence="4" type="ORF">DespoDRAFT_02840</name>
</gene>
<evidence type="ECO:0000259" key="3">
    <source>
        <dbReference type="PROSITE" id="PS51186"/>
    </source>
</evidence>
<sequence>MHSKIQYSQVDASFTDKLTSFFESIHSNGWDKYFHPHPFNKKKAHEICHYNGGDLYFIQTMEKKICGYGMLRGWDEGYKIPSLGIIIHPDYRRKGLGEKFMVFLHERARKKGAKKIKLKVYPQNSRAIHLYRKLNYSFLGKEKGQLLAFVEL</sequence>
<name>I5B595_9BACT</name>
<dbReference type="GO" id="GO:0016747">
    <property type="term" value="F:acyltransferase activity, transferring groups other than amino-acyl groups"/>
    <property type="evidence" value="ECO:0007669"/>
    <property type="project" value="InterPro"/>
</dbReference>
<evidence type="ECO:0000256" key="2">
    <source>
        <dbReference type="ARBA" id="ARBA00023315"/>
    </source>
</evidence>
<dbReference type="RefSeq" id="WP_004074257.1">
    <property type="nucleotide sequence ID" value="NZ_CM001488.1"/>
</dbReference>
<evidence type="ECO:0000256" key="1">
    <source>
        <dbReference type="ARBA" id="ARBA00022679"/>
    </source>
</evidence>
<keyword evidence="5" id="KW-1185">Reference proteome</keyword>
<dbReference type="Gene3D" id="3.40.630.30">
    <property type="match status" value="1"/>
</dbReference>
<accession>I5B595</accession>
<feature type="domain" description="N-acetyltransferase" evidence="3">
    <location>
        <begin position="5"/>
        <end position="152"/>
    </location>
</feature>
<reference evidence="4 5" key="1">
    <citation type="submission" date="2011-09" db="EMBL/GenBank/DDBJ databases">
        <authorList>
            <consortium name="US DOE Joint Genome Institute (JGI-PGF)"/>
            <person name="Lucas S."/>
            <person name="Han J."/>
            <person name="Lapidus A."/>
            <person name="Cheng J.-F."/>
            <person name="Goodwin L."/>
            <person name="Pitluck S."/>
            <person name="Peters L."/>
            <person name="Land M.L."/>
            <person name="Hauser L."/>
            <person name="Orellana R."/>
            <person name="Lovley D."/>
            <person name="Woyke T.J."/>
        </authorList>
    </citation>
    <scope>NUCLEOTIDE SEQUENCE [LARGE SCALE GENOMIC DNA]</scope>
    <source>
        <strain evidence="4 5">2ac9</strain>
    </source>
</reference>
<keyword evidence="1 4" id="KW-0808">Transferase</keyword>
<dbReference type="Pfam" id="PF00583">
    <property type="entry name" value="Acetyltransf_1"/>
    <property type="match status" value="1"/>
</dbReference>
<dbReference type="EMBL" id="CM001488">
    <property type="protein sequence ID" value="EIM64658.1"/>
    <property type="molecule type" value="Genomic_DNA"/>
</dbReference>
<dbReference type="PANTHER" id="PTHR43072:SF51">
    <property type="entry name" value="ABC SUPERFAMILY TRANSPORT PROTEIN"/>
    <property type="match status" value="1"/>
</dbReference>
<dbReference type="OrthoDB" id="9790865at2"/>
<proteinExistence type="predicted"/>
<dbReference type="InterPro" id="IPR000182">
    <property type="entry name" value="GNAT_dom"/>
</dbReference>
<keyword evidence="2" id="KW-0012">Acyltransferase</keyword>